<evidence type="ECO:0000259" key="7">
    <source>
        <dbReference type="SMART" id="SM01049"/>
    </source>
</evidence>
<dbReference type="Proteomes" id="UP000727456">
    <property type="component" value="Unassembled WGS sequence"/>
</dbReference>
<feature type="signal peptide" evidence="6">
    <location>
        <begin position="1"/>
        <end position="17"/>
    </location>
</feature>
<keyword evidence="2" id="KW-1003">Cell membrane</keyword>
<dbReference type="RefSeq" id="WP_243843488.1">
    <property type="nucleotide sequence ID" value="NZ_JAAOZC010000010.1"/>
</dbReference>
<gene>
    <name evidence="8" type="ORF">FHS31_003009</name>
</gene>
<evidence type="ECO:0000256" key="5">
    <source>
        <dbReference type="ARBA" id="ARBA00023136"/>
    </source>
</evidence>
<sequence>MLIAGVAALGLQGAALAAPHATALQARAMLDHAVAEVKSAGDKAAFAEFNQPKGAFNTGELYVFVFDLNGIYEAYGAHPGSVGRDVKDLTDAEGKPIVRDMIEIARTAGHGQVNYVWLNRSDNRIEHKMSLIELVGNHVIGVGYYPN</sequence>
<reference evidence="8 9" key="1">
    <citation type="submission" date="2020-03" db="EMBL/GenBank/DDBJ databases">
        <title>Genomic Encyclopedia of Type Strains, Phase III (KMG-III): the genomes of soil and plant-associated and newly described type strains.</title>
        <authorList>
            <person name="Whitman W."/>
        </authorList>
    </citation>
    <scope>NUCLEOTIDE SEQUENCE [LARGE SCALE GENOMIC DNA]</scope>
    <source>
        <strain evidence="8 9">CECT 8804</strain>
    </source>
</reference>
<keyword evidence="9" id="KW-1185">Reference proteome</keyword>
<evidence type="ECO:0000256" key="1">
    <source>
        <dbReference type="ARBA" id="ARBA00004651"/>
    </source>
</evidence>
<evidence type="ECO:0000313" key="9">
    <source>
        <dbReference type="Proteomes" id="UP000727456"/>
    </source>
</evidence>
<proteinExistence type="predicted"/>
<feature type="domain" description="Single Cache" evidence="7">
    <location>
        <begin position="20"/>
        <end position="99"/>
    </location>
</feature>
<evidence type="ECO:0000256" key="6">
    <source>
        <dbReference type="SAM" id="SignalP"/>
    </source>
</evidence>
<organism evidence="8 9">
    <name type="scientific">Sphingomonas vulcanisoli</name>
    <dbReference type="NCBI Taxonomy" id="1658060"/>
    <lineage>
        <taxon>Bacteria</taxon>
        <taxon>Pseudomonadati</taxon>
        <taxon>Pseudomonadota</taxon>
        <taxon>Alphaproteobacteria</taxon>
        <taxon>Sphingomonadales</taxon>
        <taxon>Sphingomonadaceae</taxon>
        <taxon>Sphingomonas</taxon>
    </lineage>
</organism>
<name>A0ABX0TV25_9SPHN</name>
<evidence type="ECO:0000256" key="3">
    <source>
        <dbReference type="ARBA" id="ARBA00022692"/>
    </source>
</evidence>
<dbReference type="EMBL" id="JAAOZC010000010">
    <property type="protein sequence ID" value="NIJ09377.1"/>
    <property type="molecule type" value="Genomic_DNA"/>
</dbReference>
<dbReference type="InterPro" id="IPR033480">
    <property type="entry name" value="sCache_2"/>
</dbReference>
<comment type="subcellular location">
    <subcellularLocation>
        <location evidence="1">Cell membrane</location>
        <topology evidence="1">Multi-pass membrane protein</topology>
    </subcellularLocation>
</comment>
<feature type="chain" id="PRO_5045657242" evidence="6">
    <location>
        <begin position="18"/>
        <end position="147"/>
    </location>
</feature>
<dbReference type="Gene3D" id="3.30.450.20">
    <property type="entry name" value="PAS domain"/>
    <property type="match status" value="1"/>
</dbReference>
<dbReference type="Pfam" id="PF17200">
    <property type="entry name" value="sCache_2"/>
    <property type="match status" value="1"/>
</dbReference>
<evidence type="ECO:0000256" key="4">
    <source>
        <dbReference type="ARBA" id="ARBA00022989"/>
    </source>
</evidence>
<dbReference type="SMART" id="SM01049">
    <property type="entry name" value="Cache_2"/>
    <property type="match status" value="1"/>
</dbReference>
<evidence type="ECO:0000313" key="8">
    <source>
        <dbReference type="EMBL" id="NIJ09377.1"/>
    </source>
</evidence>
<accession>A0ABX0TV25</accession>
<keyword evidence="4" id="KW-1133">Transmembrane helix</keyword>
<keyword evidence="6" id="KW-0732">Signal</keyword>
<protein>
    <submittedName>
        <fullName evidence="8">Cytochrome c</fullName>
    </submittedName>
</protein>
<evidence type="ECO:0000256" key="2">
    <source>
        <dbReference type="ARBA" id="ARBA00022475"/>
    </source>
</evidence>
<keyword evidence="3" id="KW-0812">Transmembrane</keyword>
<keyword evidence="5" id="KW-0472">Membrane</keyword>
<comment type="caution">
    <text evidence="8">The sequence shown here is derived from an EMBL/GenBank/DDBJ whole genome shotgun (WGS) entry which is preliminary data.</text>
</comment>